<dbReference type="RefSeq" id="WP_035163629.1">
    <property type="nucleotide sequence ID" value="NZ_AZTB01000033.1"/>
</dbReference>
<organism evidence="5 6">
    <name type="scientific">Caloranaerobacter azorensis H53214</name>
    <dbReference type="NCBI Taxonomy" id="1156417"/>
    <lineage>
        <taxon>Bacteria</taxon>
        <taxon>Bacillati</taxon>
        <taxon>Bacillota</taxon>
        <taxon>Tissierellia</taxon>
        <taxon>Tissierellales</taxon>
        <taxon>Thermohalobacteraceae</taxon>
        <taxon>Caloranaerobacter</taxon>
    </lineage>
</organism>
<dbReference type="Pfam" id="PF01476">
    <property type="entry name" value="LysM"/>
    <property type="match status" value="2"/>
</dbReference>
<keyword evidence="1" id="KW-0378">Hydrolase</keyword>
<dbReference type="GO" id="GO:0012505">
    <property type="term" value="C:endomembrane system"/>
    <property type="evidence" value="ECO:0007669"/>
    <property type="project" value="TreeGrafter"/>
</dbReference>
<dbReference type="Gene3D" id="3.10.350.10">
    <property type="entry name" value="LysM domain"/>
    <property type="match status" value="2"/>
</dbReference>
<evidence type="ECO:0000313" key="5">
    <source>
        <dbReference type="EMBL" id="KGG80255.1"/>
    </source>
</evidence>
<evidence type="ECO:0000313" key="6">
    <source>
        <dbReference type="Proteomes" id="UP000029622"/>
    </source>
</evidence>
<evidence type="ECO:0000259" key="3">
    <source>
        <dbReference type="PROSITE" id="PS51782"/>
    </source>
</evidence>
<protein>
    <submittedName>
        <fullName evidence="5">Spore gernimation protein</fullName>
    </submittedName>
</protein>
<keyword evidence="2" id="KW-0326">Glycosidase</keyword>
<dbReference type="GO" id="GO:0070492">
    <property type="term" value="F:oligosaccharide binding"/>
    <property type="evidence" value="ECO:0007669"/>
    <property type="project" value="TreeGrafter"/>
</dbReference>
<dbReference type="GO" id="GO:0008061">
    <property type="term" value="F:chitin binding"/>
    <property type="evidence" value="ECO:0007669"/>
    <property type="project" value="InterPro"/>
</dbReference>
<sequence length="427" mass="48854">MQIHVVKPGDSVWSIARKYGTTPESIMEANQLQDLPYLIEGQALVIPKTYTRYVVKPGDTVWTISRKFGVTIDSIVEVNNLPNPNFIYPGMILIIPIKTKKYGVIEVNGYIEPTTDENEKNIIQDVGEFLTYISPFSYQVNADGTLNPIKDEVILQESKQYDIAPLLVITNFRGGNFDTKLAHTILTDEKIQNTLIDNIIKTMKNKGYNGLNVDFERVPPADRDLYNNFLRKVVNRLKPLGYLVSTALAPKTYDIRKGAWHGAHDYKTHGEIVDFVILMTYEWGWSGGPPMAVAPIKQVKKVLDYAITVIPSRKIIIGVPLYGYDWTLPYMPKGEWAKRVSPQTALKIAAKYGAKIEYDEEAQAPYFNYIDEERNKHVVWFEDARSIKAKFKLVYRYDLRGVSYWVLGLSFPQNWVILDELFVIKKV</sequence>
<evidence type="ECO:0000256" key="2">
    <source>
        <dbReference type="ARBA" id="ARBA00023295"/>
    </source>
</evidence>
<proteinExistence type="predicted"/>
<dbReference type="PROSITE" id="PS51782">
    <property type="entry name" value="LYSM"/>
    <property type="match status" value="2"/>
</dbReference>
<evidence type="ECO:0000259" key="4">
    <source>
        <dbReference type="PROSITE" id="PS51910"/>
    </source>
</evidence>
<comment type="caution">
    <text evidence="5">The sequence shown here is derived from an EMBL/GenBank/DDBJ whole genome shotgun (WGS) entry which is preliminary data.</text>
</comment>
<dbReference type="SUPFAM" id="SSF51445">
    <property type="entry name" value="(Trans)glycosidases"/>
    <property type="match status" value="1"/>
</dbReference>
<dbReference type="PROSITE" id="PS51910">
    <property type="entry name" value="GH18_2"/>
    <property type="match status" value="1"/>
</dbReference>
<dbReference type="CDD" id="cd02874">
    <property type="entry name" value="GH18_CFLE_spore_hydrolase"/>
    <property type="match status" value="1"/>
</dbReference>
<dbReference type="InterPro" id="IPR001223">
    <property type="entry name" value="Glyco_hydro18_cat"/>
</dbReference>
<dbReference type="InterPro" id="IPR017853">
    <property type="entry name" value="GH"/>
</dbReference>
<dbReference type="SMART" id="SM00636">
    <property type="entry name" value="Glyco_18"/>
    <property type="match status" value="1"/>
</dbReference>
<dbReference type="AlphaFoldDB" id="A0A096BGE0"/>
<dbReference type="SUPFAM" id="SSF54106">
    <property type="entry name" value="LysM domain"/>
    <property type="match status" value="2"/>
</dbReference>
<dbReference type="InterPro" id="IPR029070">
    <property type="entry name" value="Chitinase_insertion_sf"/>
</dbReference>
<gene>
    <name evidence="5" type="ORF">Y919_07355</name>
</gene>
<name>A0A096BGE0_9FIRM</name>
<dbReference type="STRING" id="1156417.Y919_07355"/>
<dbReference type="Pfam" id="PF00704">
    <property type="entry name" value="Glyco_hydro_18"/>
    <property type="match status" value="1"/>
</dbReference>
<dbReference type="CDD" id="cd00118">
    <property type="entry name" value="LysM"/>
    <property type="match status" value="2"/>
</dbReference>
<feature type="domain" description="LysM" evidence="3">
    <location>
        <begin position="51"/>
        <end position="95"/>
    </location>
</feature>
<dbReference type="InterPro" id="IPR018392">
    <property type="entry name" value="LysM"/>
</dbReference>
<dbReference type="Gene3D" id="3.10.50.10">
    <property type="match status" value="1"/>
</dbReference>
<dbReference type="GO" id="GO:0016798">
    <property type="term" value="F:hydrolase activity, acting on glycosyl bonds"/>
    <property type="evidence" value="ECO:0007669"/>
    <property type="project" value="UniProtKB-KW"/>
</dbReference>
<feature type="domain" description="GH18" evidence="4">
    <location>
        <begin position="105"/>
        <end position="427"/>
    </location>
</feature>
<dbReference type="InterPro" id="IPR041704">
    <property type="entry name" value="CFLE_GH18"/>
</dbReference>
<dbReference type="PANTHER" id="PTHR46066:SF2">
    <property type="entry name" value="CHITINASE DOMAIN-CONTAINING PROTEIN 1"/>
    <property type="match status" value="1"/>
</dbReference>
<dbReference type="InterPro" id="IPR036779">
    <property type="entry name" value="LysM_dom_sf"/>
</dbReference>
<dbReference type="EMBL" id="AZTB01000033">
    <property type="protein sequence ID" value="KGG80255.1"/>
    <property type="molecule type" value="Genomic_DNA"/>
</dbReference>
<dbReference type="Proteomes" id="UP000029622">
    <property type="component" value="Unassembled WGS sequence"/>
</dbReference>
<dbReference type="GO" id="GO:0005975">
    <property type="term" value="P:carbohydrate metabolic process"/>
    <property type="evidence" value="ECO:0007669"/>
    <property type="project" value="InterPro"/>
</dbReference>
<reference evidence="5 6" key="1">
    <citation type="submission" date="2013-12" db="EMBL/GenBank/DDBJ databases">
        <title>Draft genome sequence of Caloranaerobacter sp. H53214.</title>
        <authorList>
            <person name="Jiang L.J."/>
            <person name="Shao Z.Z."/>
            <person name="Long M.N."/>
        </authorList>
    </citation>
    <scope>NUCLEOTIDE SEQUENCE [LARGE SCALE GENOMIC DNA]</scope>
    <source>
        <strain evidence="5 6">H53214</strain>
    </source>
</reference>
<dbReference type="SMART" id="SM00257">
    <property type="entry name" value="LysM"/>
    <property type="match status" value="2"/>
</dbReference>
<feature type="domain" description="LysM" evidence="3">
    <location>
        <begin position="2"/>
        <end position="46"/>
    </location>
</feature>
<evidence type="ECO:0000256" key="1">
    <source>
        <dbReference type="ARBA" id="ARBA00022801"/>
    </source>
</evidence>
<accession>A0A096BGE0</accession>
<dbReference type="PANTHER" id="PTHR46066">
    <property type="entry name" value="CHITINASE DOMAIN-CONTAINING PROTEIN 1 FAMILY MEMBER"/>
    <property type="match status" value="1"/>
</dbReference>
<dbReference type="Gene3D" id="3.20.20.80">
    <property type="entry name" value="Glycosidases"/>
    <property type="match status" value="1"/>
</dbReference>
<dbReference type="InterPro" id="IPR011583">
    <property type="entry name" value="Chitinase_II/V-like_cat"/>
</dbReference>